<evidence type="ECO:0000313" key="9">
    <source>
        <dbReference type="EMBL" id="CAD8189549.1"/>
    </source>
</evidence>
<dbReference type="GO" id="GO:0019706">
    <property type="term" value="F:protein-cysteine S-palmitoyltransferase activity"/>
    <property type="evidence" value="ECO:0007669"/>
    <property type="project" value="UniProtKB-EC"/>
</dbReference>
<comment type="similarity">
    <text evidence="7">Belongs to the DHHC palmitoyltransferase family.</text>
</comment>
<feature type="transmembrane region" description="Helical" evidence="7">
    <location>
        <begin position="58"/>
        <end position="84"/>
    </location>
</feature>
<keyword evidence="3 7" id="KW-0812">Transmembrane</keyword>
<sequence length="315" mass="37193">MNKLNRNEKRKIKQIYSLALKFVGILLIGFFMVLYYFIVYSFIYDTMLLYYLVYRNKVLIIVLMLIGLIEAFNVIFNYGLVLIVSPGFTSDIFIKKDDKVEGPFIYDPIKCQFNKSQIAIKLDQSTLKYCDKCCLPKPQRTHHCSICNKCVLKMDHHCPWVGQCVGHQNHRYFILFLTHIVIGTFYISILNLNIVMSNQFQEYRVQQSKAFSLVWPLNISLFFMLSAFSGWNWYLAMKGMTTLEFWDKNDAFKKSKRIQNLQQIFGKVKNWIEILSPSVRDLPSNGVIWYDTQIEHLNVLNELQQEEEDDEEMIN</sequence>
<evidence type="ECO:0000256" key="5">
    <source>
        <dbReference type="ARBA" id="ARBA00023136"/>
    </source>
</evidence>
<comment type="catalytic activity">
    <reaction evidence="7">
        <text>L-cysteinyl-[protein] + hexadecanoyl-CoA = S-hexadecanoyl-L-cysteinyl-[protein] + CoA</text>
        <dbReference type="Rhea" id="RHEA:36683"/>
        <dbReference type="Rhea" id="RHEA-COMP:10131"/>
        <dbReference type="Rhea" id="RHEA-COMP:11032"/>
        <dbReference type="ChEBI" id="CHEBI:29950"/>
        <dbReference type="ChEBI" id="CHEBI:57287"/>
        <dbReference type="ChEBI" id="CHEBI:57379"/>
        <dbReference type="ChEBI" id="CHEBI:74151"/>
        <dbReference type="EC" id="2.3.1.225"/>
    </reaction>
</comment>
<evidence type="ECO:0000313" key="10">
    <source>
        <dbReference type="Proteomes" id="UP000689195"/>
    </source>
</evidence>
<evidence type="ECO:0000256" key="4">
    <source>
        <dbReference type="ARBA" id="ARBA00022989"/>
    </source>
</evidence>
<evidence type="ECO:0000256" key="1">
    <source>
        <dbReference type="ARBA" id="ARBA00004141"/>
    </source>
</evidence>
<evidence type="ECO:0000256" key="3">
    <source>
        <dbReference type="ARBA" id="ARBA00022692"/>
    </source>
</evidence>
<evidence type="ECO:0000256" key="7">
    <source>
        <dbReference type="RuleBase" id="RU079119"/>
    </source>
</evidence>
<dbReference type="EMBL" id="CAJJDO010000094">
    <property type="protein sequence ID" value="CAD8189549.1"/>
    <property type="molecule type" value="Genomic_DNA"/>
</dbReference>
<dbReference type="AlphaFoldDB" id="A0A8S1WMV0"/>
<dbReference type="InterPro" id="IPR001594">
    <property type="entry name" value="Palmitoyltrfase_DHHC"/>
</dbReference>
<keyword evidence="6 7" id="KW-0012">Acyltransferase</keyword>
<reference evidence="9" key="1">
    <citation type="submission" date="2021-01" db="EMBL/GenBank/DDBJ databases">
        <authorList>
            <consortium name="Genoscope - CEA"/>
            <person name="William W."/>
        </authorList>
    </citation>
    <scope>NUCLEOTIDE SEQUENCE</scope>
</reference>
<accession>A0A8S1WMV0</accession>
<evidence type="ECO:0000256" key="6">
    <source>
        <dbReference type="ARBA" id="ARBA00023315"/>
    </source>
</evidence>
<dbReference type="PANTHER" id="PTHR12246">
    <property type="entry name" value="PALMITOYLTRANSFERASE ZDHHC16"/>
    <property type="match status" value="1"/>
</dbReference>
<dbReference type="GO" id="GO:0016020">
    <property type="term" value="C:membrane"/>
    <property type="evidence" value="ECO:0007669"/>
    <property type="project" value="UniProtKB-SubCell"/>
</dbReference>
<feature type="domain" description="Palmitoyltransferase DHHC" evidence="8">
    <location>
        <begin position="125"/>
        <end position="248"/>
    </location>
</feature>
<dbReference type="InterPro" id="IPR039859">
    <property type="entry name" value="PFA4/ZDH16/20/ERF2-like"/>
</dbReference>
<keyword evidence="10" id="KW-1185">Reference proteome</keyword>
<dbReference type="PROSITE" id="PS50216">
    <property type="entry name" value="DHHC"/>
    <property type="match status" value="1"/>
</dbReference>
<comment type="domain">
    <text evidence="7">The DHHC domain is required for palmitoyltransferase activity.</text>
</comment>
<dbReference type="Pfam" id="PF01529">
    <property type="entry name" value="DHHC"/>
    <property type="match status" value="1"/>
</dbReference>
<dbReference type="OrthoDB" id="298128at2759"/>
<evidence type="ECO:0000259" key="8">
    <source>
        <dbReference type="Pfam" id="PF01529"/>
    </source>
</evidence>
<dbReference type="EC" id="2.3.1.225" evidence="7"/>
<name>A0A8S1WMV0_9CILI</name>
<feature type="transmembrane region" description="Helical" evidence="7">
    <location>
        <begin position="20"/>
        <end position="38"/>
    </location>
</feature>
<gene>
    <name evidence="9" type="ORF">PPENT_87.1.T0940082</name>
</gene>
<keyword evidence="5 7" id="KW-0472">Membrane</keyword>
<keyword evidence="4 7" id="KW-1133">Transmembrane helix</keyword>
<comment type="subcellular location">
    <subcellularLocation>
        <location evidence="1">Membrane</location>
        <topology evidence="1">Multi-pass membrane protein</topology>
    </subcellularLocation>
</comment>
<organism evidence="9 10">
    <name type="scientific">Paramecium pentaurelia</name>
    <dbReference type="NCBI Taxonomy" id="43138"/>
    <lineage>
        <taxon>Eukaryota</taxon>
        <taxon>Sar</taxon>
        <taxon>Alveolata</taxon>
        <taxon>Ciliophora</taxon>
        <taxon>Intramacronucleata</taxon>
        <taxon>Oligohymenophorea</taxon>
        <taxon>Peniculida</taxon>
        <taxon>Parameciidae</taxon>
        <taxon>Paramecium</taxon>
    </lineage>
</organism>
<comment type="caution">
    <text evidence="9">The sequence shown here is derived from an EMBL/GenBank/DDBJ whole genome shotgun (WGS) entry which is preliminary data.</text>
</comment>
<keyword evidence="2 7" id="KW-0808">Transferase</keyword>
<evidence type="ECO:0000256" key="2">
    <source>
        <dbReference type="ARBA" id="ARBA00022679"/>
    </source>
</evidence>
<protein>
    <recommendedName>
        <fullName evidence="7">Palmitoyltransferase</fullName>
        <ecNumber evidence="7">2.3.1.225</ecNumber>
    </recommendedName>
</protein>
<feature type="transmembrane region" description="Helical" evidence="7">
    <location>
        <begin position="172"/>
        <end position="194"/>
    </location>
</feature>
<proteinExistence type="inferred from homology"/>
<feature type="transmembrane region" description="Helical" evidence="7">
    <location>
        <begin position="214"/>
        <end position="235"/>
    </location>
</feature>
<dbReference type="Proteomes" id="UP000689195">
    <property type="component" value="Unassembled WGS sequence"/>
</dbReference>